<dbReference type="Pfam" id="PF02578">
    <property type="entry name" value="Cu-oxidase_4"/>
    <property type="match status" value="1"/>
</dbReference>
<keyword evidence="16" id="KW-0256">Endoplasmic reticulum</keyword>
<accession>A0AAD8YZU4</accession>
<dbReference type="GO" id="GO:0006954">
    <property type="term" value="P:inflammatory response"/>
    <property type="evidence" value="ECO:0007669"/>
    <property type="project" value="UniProtKB-KW"/>
</dbReference>
<evidence type="ECO:0000256" key="3">
    <source>
        <dbReference type="ARBA" id="ARBA00004240"/>
    </source>
</evidence>
<keyword evidence="15" id="KW-0378">Hydrolase</keyword>
<evidence type="ECO:0000256" key="31">
    <source>
        <dbReference type="ARBA" id="ARBA00079781"/>
    </source>
</evidence>
<comment type="caution">
    <text evidence="34">The sequence shown here is derived from an EMBL/GenBank/DDBJ whole genome shotgun (WGS) entry which is preliminary data.</text>
</comment>
<comment type="catalytic activity">
    <reaction evidence="24">
        <text>adenosine + phosphate = alpha-D-ribose 1-phosphate + adenine</text>
        <dbReference type="Rhea" id="RHEA:27642"/>
        <dbReference type="ChEBI" id="CHEBI:16335"/>
        <dbReference type="ChEBI" id="CHEBI:16708"/>
        <dbReference type="ChEBI" id="CHEBI:43474"/>
        <dbReference type="ChEBI" id="CHEBI:57720"/>
        <dbReference type="EC" id="2.4.2.1"/>
    </reaction>
    <physiologicalReaction direction="left-to-right" evidence="24">
        <dbReference type="Rhea" id="RHEA:27643"/>
    </physiologicalReaction>
</comment>
<dbReference type="GO" id="GO:0005783">
    <property type="term" value="C:endoplasmic reticulum"/>
    <property type="evidence" value="ECO:0007669"/>
    <property type="project" value="UniProtKB-SubCell"/>
</dbReference>
<dbReference type="Gene3D" id="3.60.140.10">
    <property type="entry name" value="CNF1/YfiH-like putative cysteine hydrolases"/>
    <property type="match status" value="1"/>
</dbReference>
<organism evidence="34 35">
    <name type="scientific">Electrophorus voltai</name>
    <dbReference type="NCBI Taxonomy" id="2609070"/>
    <lineage>
        <taxon>Eukaryota</taxon>
        <taxon>Metazoa</taxon>
        <taxon>Chordata</taxon>
        <taxon>Craniata</taxon>
        <taxon>Vertebrata</taxon>
        <taxon>Euteleostomi</taxon>
        <taxon>Actinopterygii</taxon>
        <taxon>Neopterygii</taxon>
        <taxon>Teleostei</taxon>
        <taxon>Ostariophysi</taxon>
        <taxon>Gymnotiformes</taxon>
        <taxon>Gymnotoidei</taxon>
        <taxon>Gymnotidae</taxon>
        <taxon>Electrophorus</taxon>
    </lineage>
</organism>
<dbReference type="GO" id="GO:0045087">
    <property type="term" value="P:innate immune response"/>
    <property type="evidence" value="ECO:0007669"/>
    <property type="project" value="UniProtKB-KW"/>
</dbReference>
<evidence type="ECO:0000256" key="12">
    <source>
        <dbReference type="ARBA" id="ARBA00022588"/>
    </source>
</evidence>
<evidence type="ECO:0000256" key="4">
    <source>
        <dbReference type="ARBA" id="ARBA00004275"/>
    </source>
</evidence>
<keyword evidence="17" id="KW-0862">Zinc</keyword>
<keyword evidence="22" id="KW-0539">Nucleus</keyword>
<dbReference type="GO" id="GO:0017061">
    <property type="term" value="F:S-methyl-5-thioadenosine phosphorylase activity"/>
    <property type="evidence" value="ECO:0007669"/>
    <property type="project" value="UniProtKB-EC"/>
</dbReference>
<keyword evidence="21" id="KW-0395">Inflammatory response</keyword>
<evidence type="ECO:0000256" key="2">
    <source>
        <dbReference type="ARBA" id="ARBA00004123"/>
    </source>
</evidence>
<keyword evidence="12" id="KW-0399">Innate immunity</keyword>
<evidence type="ECO:0000256" key="28">
    <source>
        <dbReference type="ARBA" id="ARBA00071637"/>
    </source>
</evidence>
<evidence type="ECO:0000256" key="30">
    <source>
        <dbReference type="ARBA" id="ARBA00079351"/>
    </source>
</evidence>
<comment type="similarity">
    <text evidence="6">Belongs to the purine nucleoside phosphorylase YfiH/LACC1 family.</text>
</comment>
<keyword evidence="11" id="KW-0597">Phosphoprotein</keyword>
<evidence type="ECO:0000313" key="34">
    <source>
        <dbReference type="EMBL" id="KAK1788859.1"/>
    </source>
</evidence>
<evidence type="ECO:0000313" key="35">
    <source>
        <dbReference type="Proteomes" id="UP001239994"/>
    </source>
</evidence>
<evidence type="ECO:0000256" key="14">
    <source>
        <dbReference type="ARBA" id="ARBA00022723"/>
    </source>
</evidence>
<evidence type="ECO:0000256" key="5">
    <source>
        <dbReference type="ARBA" id="ARBA00004496"/>
    </source>
</evidence>
<sequence length="479" mass="51611">MAKVILVDLVHPNCSQYNLCLDARISRLCTFVGAGAGEPVYVLLGQRAASAAESPSATEASLLENLRRLNRHVHVLTGSSEAAAVYSFKRAVDQLDATVIDVVSSGPRQAGLRVYQERLFTARYNFQYSRGFESAPCPSGEPPLTCTQLAAIGEQIDTFLQHLPAVKGDITILKSSMISDCFSHGFTTRKGGISYINTLTSLNLFSSCRRQDSPAEVSENLRRLGLRAGFLPHQLHLPKVNHASDVWVMSKAAPDSYDGIVTNQTGVVIAAPGADCMPLLFTDPVRKVIGVAHAGWKGTLLGIAMATVKAMVLHFGSELTNVVAVIGPSVGPCCFTLDQDSARQFLAIHPACVRDVESPRPRVDIRLTTRVLLERGGVLPQHIHDDSVTNRPSVTLCTACHPDTFYSHVRDGLDFGTQIGFLQIRESTPVRGHTAPVDREAGESELGQGFRCQLQRGDADAEADEACDTSIIGAAPTLV</sequence>
<dbReference type="InterPro" id="IPR038371">
    <property type="entry name" value="Cu_polyphenol_OxRdtase_sf"/>
</dbReference>
<feature type="non-terminal residue" evidence="34">
    <location>
        <position position="1"/>
    </location>
</feature>
<keyword evidence="10" id="KW-0963">Cytoplasm</keyword>
<evidence type="ECO:0000256" key="13">
    <source>
        <dbReference type="ARBA" id="ARBA00022679"/>
    </source>
</evidence>
<dbReference type="InterPro" id="IPR011324">
    <property type="entry name" value="Cytotoxic_necrot_fac-like_cat"/>
</dbReference>
<evidence type="ECO:0000256" key="9">
    <source>
        <dbReference type="ARBA" id="ARBA00012784"/>
    </source>
</evidence>
<comment type="catalytic activity">
    <reaction evidence="23">
        <text>adenosine + H2O + H(+) = inosine + NH4(+)</text>
        <dbReference type="Rhea" id="RHEA:24408"/>
        <dbReference type="ChEBI" id="CHEBI:15377"/>
        <dbReference type="ChEBI" id="CHEBI:15378"/>
        <dbReference type="ChEBI" id="CHEBI:16335"/>
        <dbReference type="ChEBI" id="CHEBI:17596"/>
        <dbReference type="ChEBI" id="CHEBI:28938"/>
        <dbReference type="EC" id="3.5.4.4"/>
    </reaction>
    <physiologicalReaction direction="left-to-right" evidence="23">
        <dbReference type="Rhea" id="RHEA:24409"/>
    </physiologicalReaction>
</comment>
<evidence type="ECO:0000256" key="17">
    <source>
        <dbReference type="ARBA" id="ARBA00022833"/>
    </source>
</evidence>
<evidence type="ECO:0000256" key="18">
    <source>
        <dbReference type="ARBA" id="ARBA00022859"/>
    </source>
</evidence>
<dbReference type="GO" id="GO:0005777">
    <property type="term" value="C:peroxisome"/>
    <property type="evidence" value="ECO:0007669"/>
    <property type="project" value="UniProtKB-SubCell"/>
</dbReference>
<proteinExistence type="inferred from homology"/>
<evidence type="ECO:0000256" key="7">
    <source>
        <dbReference type="ARBA" id="ARBA00011886"/>
    </source>
</evidence>
<comment type="subcellular location">
    <subcellularLocation>
        <location evidence="5">Cytoplasm</location>
    </subcellularLocation>
    <subcellularLocation>
        <location evidence="3">Endoplasmic reticulum</location>
    </subcellularLocation>
    <subcellularLocation>
        <location evidence="2">Nucleus</location>
    </subcellularLocation>
    <subcellularLocation>
        <location evidence="4">Peroxisome</location>
    </subcellularLocation>
</comment>
<evidence type="ECO:0000256" key="15">
    <source>
        <dbReference type="ARBA" id="ARBA00022801"/>
    </source>
</evidence>
<evidence type="ECO:0000256" key="26">
    <source>
        <dbReference type="ARBA" id="ARBA00051406"/>
    </source>
</evidence>
<evidence type="ECO:0000256" key="20">
    <source>
        <dbReference type="ARBA" id="ARBA00023140"/>
    </source>
</evidence>
<evidence type="ECO:0000256" key="33">
    <source>
        <dbReference type="ARBA" id="ARBA00081957"/>
    </source>
</evidence>
<reference evidence="34" key="1">
    <citation type="submission" date="2023-03" db="EMBL/GenBank/DDBJ databases">
        <title>Electrophorus voltai genome.</title>
        <authorList>
            <person name="Bian C."/>
        </authorList>
    </citation>
    <scope>NUCLEOTIDE SEQUENCE</scope>
    <source>
        <strain evidence="34">CB-2022</strain>
        <tissue evidence="34">Muscle</tissue>
    </source>
</reference>
<dbReference type="GO" id="GO:0016787">
    <property type="term" value="F:hydrolase activity"/>
    <property type="evidence" value="ECO:0007669"/>
    <property type="project" value="UniProtKB-KW"/>
</dbReference>
<gene>
    <name evidence="34" type="ORF">P4O66_014854</name>
</gene>
<evidence type="ECO:0000256" key="32">
    <source>
        <dbReference type="ARBA" id="ARBA00081352"/>
    </source>
</evidence>
<dbReference type="SUPFAM" id="SSF64438">
    <property type="entry name" value="CNF1/YfiH-like putative cysteine hydrolases"/>
    <property type="match status" value="1"/>
</dbReference>
<dbReference type="InterPro" id="IPR003730">
    <property type="entry name" value="Cu_polyphenol_OxRdtase"/>
</dbReference>
<evidence type="ECO:0000256" key="23">
    <source>
        <dbReference type="ARBA" id="ARBA00047989"/>
    </source>
</evidence>
<evidence type="ECO:0000256" key="24">
    <source>
        <dbReference type="ARBA" id="ARBA00048968"/>
    </source>
</evidence>
<name>A0AAD8YZU4_9TELE</name>
<evidence type="ECO:0000256" key="1">
    <source>
        <dbReference type="ARBA" id="ARBA00000553"/>
    </source>
</evidence>
<dbReference type="EC" id="3.5.4.4" evidence="9"/>
<dbReference type="EC" id="2.4.2.28" evidence="8"/>
<dbReference type="GO" id="GO:0031347">
    <property type="term" value="P:regulation of defense response"/>
    <property type="evidence" value="ECO:0007669"/>
    <property type="project" value="UniProtKB-ARBA"/>
</dbReference>
<keyword evidence="14" id="KW-0479">Metal-binding</keyword>
<keyword evidence="35" id="KW-1185">Reference proteome</keyword>
<dbReference type="PANTHER" id="PTHR30616">
    <property type="entry name" value="UNCHARACTERIZED PROTEIN YFIH"/>
    <property type="match status" value="1"/>
</dbReference>
<dbReference type="AlphaFoldDB" id="A0AAD8YZU4"/>
<dbReference type="GO" id="GO:0005507">
    <property type="term" value="F:copper ion binding"/>
    <property type="evidence" value="ECO:0007669"/>
    <property type="project" value="TreeGrafter"/>
</dbReference>
<evidence type="ECO:0000256" key="16">
    <source>
        <dbReference type="ARBA" id="ARBA00022824"/>
    </source>
</evidence>
<evidence type="ECO:0000256" key="29">
    <source>
        <dbReference type="ARBA" id="ARBA00075738"/>
    </source>
</evidence>
<evidence type="ECO:0000256" key="11">
    <source>
        <dbReference type="ARBA" id="ARBA00022553"/>
    </source>
</evidence>
<evidence type="ECO:0000256" key="25">
    <source>
        <dbReference type="ARBA" id="ARBA00049893"/>
    </source>
</evidence>
<evidence type="ECO:0000256" key="27">
    <source>
        <dbReference type="ARBA" id="ARBA00063955"/>
    </source>
</evidence>
<comment type="catalytic activity">
    <reaction evidence="1">
        <text>inosine + phosphate = alpha-D-ribose 1-phosphate + hypoxanthine</text>
        <dbReference type="Rhea" id="RHEA:27646"/>
        <dbReference type="ChEBI" id="CHEBI:17368"/>
        <dbReference type="ChEBI" id="CHEBI:17596"/>
        <dbReference type="ChEBI" id="CHEBI:43474"/>
        <dbReference type="ChEBI" id="CHEBI:57720"/>
        <dbReference type="EC" id="2.4.2.1"/>
    </reaction>
    <physiologicalReaction direction="left-to-right" evidence="1">
        <dbReference type="Rhea" id="RHEA:27647"/>
    </physiologicalReaction>
</comment>
<comment type="subunit">
    <text evidence="27">Interacts with FASN. Interacts with SDHA. Interacts with ATF6, EIF2AK3 and ERN1.</text>
</comment>
<dbReference type="EMBL" id="JAROKS010000022">
    <property type="protein sequence ID" value="KAK1788859.1"/>
    <property type="molecule type" value="Genomic_DNA"/>
</dbReference>
<evidence type="ECO:0000256" key="22">
    <source>
        <dbReference type="ARBA" id="ARBA00023242"/>
    </source>
</evidence>
<dbReference type="EC" id="2.4.2.1" evidence="7"/>
<dbReference type="CDD" id="cd16833">
    <property type="entry name" value="YfiH"/>
    <property type="match status" value="1"/>
</dbReference>
<comment type="catalytic activity">
    <reaction evidence="26">
        <text>guanosine + phosphate = alpha-D-ribose 1-phosphate + guanine</text>
        <dbReference type="Rhea" id="RHEA:13233"/>
        <dbReference type="ChEBI" id="CHEBI:16235"/>
        <dbReference type="ChEBI" id="CHEBI:16750"/>
        <dbReference type="ChEBI" id="CHEBI:43474"/>
        <dbReference type="ChEBI" id="CHEBI:57720"/>
        <dbReference type="EC" id="2.4.2.1"/>
    </reaction>
    <physiologicalReaction direction="left-to-right" evidence="26">
        <dbReference type="Rhea" id="RHEA:13234"/>
    </physiologicalReaction>
</comment>
<protein>
    <recommendedName>
        <fullName evidence="28">Purine nucleoside phosphorylase LACC1</fullName>
        <ecNumber evidence="7">2.4.2.1</ecNumber>
        <ecNumber evidence="8">2.4.2.28</ecNumber>
        <ecNumber evidence="9">3.5.4.4</ecNumber>
    </recommendedName>
    <alternativeName>
        <fullName evidence="31">Adenosine deaminase LACC1</fullName>
    </alternativeName>
    <alternativeName>
        <fullName evidence="30">Fatty acid metabolism-immunity nexus</fullName>
    </alternativeName>
    <alternativeName>
        <fullName evidence="29">Guanosine phosphorylase LACC1</fullName>
    </alternativeName>
    <alternativeName>
        <fullName evidence="32">Laccase domain-containing protein 1</fullName>
    </alternativeName>
    <alternativeName>
        <fullName evidence="33">S-methyl-5'-thioadenosine phosphorylase LACC1</fullName>
    </alternativeName>
</protein>
<evidence type="ECO:0000256" key="21">
    <source>
        <dbReference type="ARBA" id="ARBA00023198"/>
    </source>
</evidence>
<comment type="catalytic activity">
    <reaction evidence="25">
        <text>S-methyl-5'-thioadenosine + phosphate = 5-(methylsulfanyl)-alpha-D-ribose 1-phosphate + adenine</text>
        <dbReference type="Rhea" id="RHEA:11852"/>
        <dbReference type="ChEBI" id="CHEBI:16708"/>
        <dbReference type="ChEBI" id="CHEBI:17509"/>
        <dbReference type="ChEBI" id="CHEBI:43474"/>
        <dbReference type="ChEBI" id="CHEBI:58533"/>
        <dbReference type="EC" id="2.4.2.28"/>
    </reaction>
    <physiologicalReaction direction="left-to-right" evidence="25">
        <dbReference type="Rhea" id="RHEA:11853"/>
    </physiologicalReaction>
</comment>
<keyword evidence="20" id="KW-0576">Peroxisome</keyword>
<dbReference type="GO" id="GO:0005634">
    <property type="term" value="C:nucleus"/>
    <property type="evidence" value="ECO:0007669"/>
    <property type="project" value="UniProtKB-SubCell"/>
</dbReference>
<evidence type="ECO:0000256" key="6">
    <source>
        <dbReference type="ARBA" id="ARBA00007353"/>
    </source>
</evidence>
<evidence type="ECO:0000256" key="19">
    <source>
        <dbReference type="ARBA" id="ARBA00022990"/>
    </source>
</evidence>
<keyword evidence="19" id="KW-0007">Acetylation</keyword>
<keyword evidence="13" id="KW-0808">Transferase</keyword>
<dbReference type="FunFam" id="3.60.140.10:FF:000002">
    <property type="entry name" value="Laccase (multicopper oxidoreductase) domain-containing 1"/>
    <property type="match status" value="1"/>
</dbReference>
<evidence type="ECO:0000256" key="8">
    <source>
        <dbReference type="ARBA" id="ARBA00011976"/>
    </source>
</evidence>
<evidence type="ECO:0000256" key="10">
    <source>
        <dbReference type="ARBA" id="ARBA00022490"/>
    </source>
</evidence>
<dbReference type="PANTHER" id="PTHR30616:SF2">
    <property type="entry name" value="PURINE NUCLEOSIDE PHOSPHORYLASE LACC1"/>
    <property type="match status" value="1"/>
</dbReference>
<dbReference type="Proteomes" id="UP001239994">
    <property type="component" value="Unassembled WGS sequence"/>
</dbReference>
<keyword evidence="18" id="KW-0391">Immunity</keyword>